<sequence>MVILGGKDQSSTTKSSRNHRFTFRTQTKVTKTDTTTTLEIAPTTTTIAQTSVQPQILPTATITEHLSLSPPKLDTLGVETPGVQLEKFPSGSTELNGLLEADLQIKSANTDTISLECESHLDATQEGTVPTLFPPLPSSTMSPFAPPFLPVLKNTLATLFSQGHGIENKVNEHLDPFSKIHERSLVHSLNAVEDIIEERGGPVLYTHSDGEDRAFIESKLRPLQVDFSRCFKQRLSLRKELRGTRTFSPSQIVTRRKAKILAEGRKITPLIWEESEGQDSFEEEVINCFRLCCPNKKEVCPKKANKPLTKSQKKKAKKRLKKSMPIDIEDDEDDFLH</sequence>
<evidence type="ECO:0000313" key="2">
    <source>
        <dbReference type="EMBL" id="RAL45823.1"/>
    </source>
</evidence>
<keyword evidence="3" id="KW-1185">Reference proteome</keyword>
<proteinExistence type="predicted"/>
<reference evidence="2 3" key="1">
    <citation type="submission" date="2018-06" db="EMBL/GenBank/DDBJ databases">
        <title>The Genome of Cuscuta australis (Dodder) Provides Insight into the Evolution of Plant Parasitism.</title>
        <authorList>
            <person name="Liu H."/>
        </authorList>
    </citation>
    <scope>NUCLEOTIDE SEQUENCE [LARGE SCALE GENOMIC DNA]</scope>
    <source>
        <strain evidence="3">cv. Yunnan</strain>
        <tissue evidence="2">Vines</tissue>
    </source>
</reference>
<feature type="compositionally biased region" description="Acidic residues" evidence="1">
    <location>
        <begin position="327"/>
        <end position="337"/>
    </location>
</feature>
<organism evidence="2 3">
    <name type="scientific">Cuscuta australis</name>
    <dbReference type="NCBI Taxonomy" id="267555"/>
    <lineage>
        <taxon>Eukaryota</taxon>
        <taxon>Viridiplantae</taxon>
        <taxon>Streptophyta</taxon>
        <taxon>Embryophyta</taxon>
        <taxon>Tracheophyta</taxon>
        <taxon>Spermatophyta</taxon>
        <taxon>Magnoliopsida</taxon>
        <taxon>eudicotyledons</taxon>
        <taxon>Gunneridae</taxon>
        <taxon>Pentapetalae</taxon>
        <taxon>asterids</taxon>
        <taxon>lamiids</taxon>
        <taxon>Solanales</taxon>
        <taxon>Convolvulaceae</taxon>
        <taxon>Cuscuteae</taxon>
        <taxon>Cuscuta</taxon>
        <taxon>Cuscuta subgen. Grammica</taxon>
        <taxon>Cuscuta sect. Cleistogrammica</taxon>
    </lineage>
</organism>
<feature type="compositionally biased region" description="Basic residues" evidence="1">
    <location>
        <begin position="311"/>
        <end position="322"/>
    </location>
</feature>
<gene>
    <name evidence="2" type="ORF">DM860_009687</name>
</gene>
<feature type="region of interest" description="Disordered" evidence="1">
    <location>
        <begin position="299"/>
        <end position="337"/>
    </location>
</feature>
<dbReference type="EMBL" id="NQVE01000129">
    <property type="protein sequence ID" value="RAL45823.1"/>
    <property type="molecule type" value="Genomic_DNA"/>
</dbReference>
<accession>A0A328DPA3</accession>
<comment type="caution">
    <text evidence="2">The sequence shown here is derived from an EMBL/GenBank/DDBJ whole genome shotgun (WGS) entry which is preliminary data.</text>
</comment>
<evidence type="ECO:0000256" key="1">
    <source>
        <dbReference type="SAM" id="MobiDB-lite"/>
    </source>
</evidence>
<protein>
    <submittedName>
        <fullName evidence="2">Uncharacterized protein</fullName>
    </submittedName>
</protein>
<dbReference type="Proteomes" id="UP000249390">
    <property type="component" value="Unassembled WGS sequence"/>
</dbReference>
<name>A0A328DPA3_9ASTE</name>
<evidence type="ECO:0000313" key="3">
    <source>
        <dbReference type="Proteomes" id="UP000249390"/>
    </source>
</evidence>
<dbReference type="AlphaFoldDB" id="A0A328DPA3"/>